<dbReference type="PANTHER" id="PTHR47706:SF9">
    <property type="entry name" value="NMRA-LIKE DOMAIN-CONTAINING PROTEIN-RELATED"/>
    <property type="match status" value="1"/>
</dbReference>
<comment type="caution">
    <text evidence="4">The sequence shown here is derived from an EMBL/GenBank/DDBJ whole genome shotgun (WGS) entry which is preliminary data.</text>
</comment>
<keyword evidence="1" id="KW-0521">NADP</keyword>
<dbReference type="Gene3D" id="3.40.50.720">
    <property type="entry name" value="NAD(P)-binding Rossmann-like Domain"/>
    <property type="match status" value="1"/>
</dbReference>
<gene>
    <name evidence="4" type="ORF">PBRASI_LOCUS10380</name>
</gene>
<dbReference type="Pfam" id="PF05368">
    <property type="entry name" value="NmrA"/>
    <property type="match status" value="1"/>
</dbReference>
<keyword evidence="2" id="KW-0560">Oxidoreductase</keyword>
<dbReference type="InterPro" id="IPR051609">
    <property type="entry name" value="NmrA/Isoflavone_reductase-like"/>
</dbReference>
<dbReference type="SUPFAM" id="SSF51735">
    <property type="entry name" value="NAD(P)-binding Rossmann-fold domains"/>
    <property type="match status" value="1"/>
</dbReference>
<dbReference type="OrthoDB" id="419598at2759"/>
<dbReference type="AlphaFoldDB" id="A0A9N9H377"/>
<evidence type="ECO:0000259" key="3">
    <source>
        <dbReference type="Pfam" id="PF05368"/>
    </source>
</evidence>
<proteinExistence type="predicted"/>
<protein>
    <submittedName>
        <fullName evidence="4">8380_t:CDS:1</fullName>
    </submittedName>
</protein>
<name>A0A9N9H377_9GLOM</name>
<dbReference type="GO" id="GO:0016491">
    <property type="term" value="F:oxidoreductase activity"/>
    <property type="evidence" value="ECO:0007669"/>
    <property type="project" value="UniProtKB-KW"/>
</dbReference>
<evidence type="ECO:0000256" key="2">
    <source>
        <dbReference type="ARBA" id="ARBA00023002"/>
    </source>
</evidence>
<reference evidence="4" key="1">
    <citation type="submission" date="2021-06" db="EMBL/GenBank/DDBJ databases">
        <authorList>
            <person name="Kallberg Y."/>
            <person name="Tangrot J."/>
            <person name="Rosling A."/>
        </authorList>
    </citation>
    <scope>NUCLEOTIDE SEQUENCE</scope>
    <source>
        <strain evidence="4">BR232B</strain>
    </source>
</reference>
<sequence length="293" mass="32023">MSNSSFTNVTVAGGTGALGFNIAEALLNDGSFTVKVLRRMPETPNDKADLLASKGAEIVYADYNQHDHLVKALNGTDALISVVSPGRTGSYDFDALQTPLLDAAKAAGVKRFIPSEFGIDYKVGDHPINDTKASFREKVVNSGLEYTIILCGLFAEYLGVLYDIKNKTAKFYADGSTELAVIALSDIGKYTAESLKLEESRNATIRVAGSRLSLNEILEKFEEATGSKWEVVVDKEVKHRFQNKIDPVPSPMDLYISVVLERASFENIDNDKFSFSPRPLVDVINVLVQMASI</sequence>
<dbReference type="Proteomes" id="UP000789739">
    <property type="component" value="Unassembled WGS sequence"/>
</dbReference>
<evidence type="ECO:0000313" key="5">
    <source>
        <dbReference type="Proteomes" id="UP000789739"/>
    </source>
</evidence>
<organism evidence="4 5">
    <name type="scientific">Paraglomus brasilianum</name>
    <dbReference type="NCBI Taxonomy" id="144538"/>
    <lineage>
        <taxon>Eukaryota</taxon>
        <taxon>Fungi</taxon>
        <taxon>Fungi incertae sedis</taxon>
        <taxon>Mucoromycota</taxon>
        <taxon>Glomeromycotina</taxon>
        <taxon>Glomeromycetes</taxon>
        <taxon>Paraglomerales</taxon>
        <taxon>Paraglomeraceae</taxon>
        <taxon>Paraglomus</taxon>
    </lineage>
</organism>
<dbReference type="InterPro" id="IPR008030">
    <property type="entry name" value="NmrA-like"/>
</dbReference>
<dbReference type="Gene3D" id="3.90.25.10">
    <property type="entry name" value="UDP-galactose 4-epimerase, domain 1"/>
    <property type="match status" value="1"/>
</dbReference>
<keyword evidence="5" id="KW-1185">Reference proteome</keyword>
<evidence type="ECO:0000313" key="4">
    <source>
        <dbReference type="EMBL" id="CAG8653363.1"/>
    </source>
</evidence>
<dbReference type="EMBL" id="CAJVPI010003048">
    <property type="protein sequence ID" value="CAG8653363.1"/>
    <property type="molecule type" value="Genomic_DNA"/>
</dbReference>
<dbReference type="PANTHER" id="PTHR47706">
    <property type="entry name" value="NMRA-LIKE FAMILY PROTEIN"/>
    <property type="match status" value="1"/>
</dbReference>
<evidence type="ECO:0000256" key="1">
    <source>
        <dbReference type="ARBA" id="ARBA00022857"/>
    </source>
</evidence>
<accession>A0A9N9H377</accession>
<dbReference type="InterPro" id="IPR045312">
    <property type="entry name" value="PCBER-like"/>
</dbReference>
<dbReference type="InterPro" id="IPR036291">
    <property type="entry name" value="NAD(P)-bd_dom_sf"/>
</dbReference>
<feature type="domain" description="NmrA-like" evidence="3">
    <location>
        <begin position="8"/>
        <end position="240"/>
    </location>
</feature>
<dbReference type="CDD" id="cd05259">
    <property type="entry name" value="PCBER_SDR_a"/>
    <property type="match status" value="1"/>
</dbReference>